<dbReference type="Gene3D" id="3.30.565.10">
    <property type="entry name" value="Histidine kinase-like ATPase, C-terminal domain"/>
    <property type="match status" value="1"/>
</dbReference>
<dbReference type="Pfam" id="PF01119">
    <property type="entry name" value="DNA_mis_repair"/>
    <property type="match status" value="1"/>
</dbReference>
<dbReference type="InterPro" id="IPR042121">
    <property type="entry name" value="MutL_C_regsub"/>
</dbReference>
<protein>
    <recommendedName>
        <fullName evidence="2 5">DNA mismatch repair protein MutL</fullName>
    </recommendedName>
</protein>
<feature type="domain" description="MutL C-terminal dimerisation" evidence="6">
    <location>
        <begin position="396"/>
        <end position="540"/>
    </location>
</feature>
<keyword evidence="4 5" id="KW-0234">DNA repair</keyword>
<dbReference type="CDD" id="cd00782">
    <property type="entry name" value="MutL_Trans"/>
    <property type="match status" value="1"/>
</dbReference>
<dbReference type="PANTHER" id="PTHR10073:SF12">
    <property type="entry name" value="DNA MISMATCH REPAIR PROTEIN MLH1"/>
    <property type="match status" value="1"/>
</dbReference>
<keyword evidence="9" id="KW-1185">Reference proteome</keyword>
<organism evidence="8 9">
    <name type="scientific">Candidatus Methylacidiphilum infernorum</name>
    <dbReference type="NCBI Taxonomy" id="511746"/>
    <lineage>
        <taxon>Bacteria</taxon>
        <taxon>Pseudomonadati</taxon>
        <taxon>Verrucomicrobiota</taxon>
        <taxon>Methylacidiphilae</taxon>
        <taxon>Methylacidiphilales</taxon>
        <taxon>Methylacidiphilaceae</taxon>
        <taxon>Methylacidiphilum (ex Ratnadevi et al. 2023)</taxon>
    </lineage>
</organism>
<dbReference type="InterPro" id="IPR036890">
    <property type="entry name" value="HATPase_C_sf"/>
</dbReference>
<keyword evidence="3 5" id="KW-0227">DNA damage</keyword>
<dbReference type="InterPro" id="IPR020667">
    <property type="entry name" value="DNA_mismatch_repair_MutL"/>
</dbReference>
<evidence type="ECO:0000256" key="1">
    <source>
        <dbReference type="ARBA" id="ARBA00006082"/>
    </source>
</evidence>
<dbReference type="InterPro" id="IPR038973">
    <property type="entry name" value="MutL/Mlh/Pms-like"/>
</dbReference>
<dbReference type="Pfam" id="PF08676">
    <property type="entry name" value="MutL_C"/>
    <property type="match status" value="1"/>
</dbReference>
<dbReference type="InterPro" id="IPR014790">
    <property type="entry name" value="MutL_C"/>
</dbReference>
<gene>
    <name evidence="5 8" type="primary">mutL</name>
    <name evidence="8" type="ORF">EM20IM_05610</name>
</gene>
<evidence type="ECO:0000313" key="9">
    <source>
        <dbReference type="Proteomes" id="UP000663088"/>
    </source>
</evidence>
<dbReference type="SUPFAM" id="SSF54211">
    <property type="entry name" value="Ribosomal protein S5 domain 2-like"/>
    <property type="match status" value="1"/>
</dbReference>
<evidence type="ECO:0000256" key="5">
    <source>
        <dbReference type="HAMAP-Rule" id="MF_00149"/>
    </source>
</evidence>
<evidence type="ECO:0000313" key="8">
    <source>
        <dbReference type="EMBL" id="QSR85995.1"/>
    </source>
</evidence>
<dbReference type="SMART" id="SM01340">
    <property type="entry name" value="DNA_mis_repair"/>
    <property type="match status" value="1"/>
</dbReference>
<dbReference type="Proteomes" id="UP000663088">
    <property type="component" value="Chromosome"/>
</dbReference>
<dbReference type="SUPFAM" id="SSF118116">
    <property type="entry name" value="DNA mismatch repair protein MutL"/>
    <property type="match status" value="1"/>
</dbReference>
<dbReference type="Gene3D" id="3.30.230.10">
    <property type="match status" value="1"/>
</dbReference>
<dbReference type="SMART" id="SM00853">
    <property type="entry name" value="MutL_C"/>
    <property type="match status" value="1"/>
</dbReference>
<comment type="function">
    <text evidence="5">This protein is involved in the repair of mismatches in DNA. It is required for dam-dependent methyl-directed DNA mismatch repair. May act as a 'molecular matchmaker', a protein that promotes the formation of a stable complex between two or more DNA-binding proteins in an ATP-dependent manner without itself being part of a final effector complex.</text>
</comment>
<feature type="domain" description="DNA mismatch repair protein S5" evidence="7">
    <location>
        <begin position="210"/>
        <end position="328"/>
    </location>
</feature>
<dbReference type="InterPro" id="IPR013507">
    <property type="entry name" value="DNA_mismatch_S5_2-like"/>
</dbReference>
<dbReference type="NCBIfam" id="TIGR00585">
    <property type="entry name" value="mutl"/>
    <property type="match status" value="1"/>
</dbReference>
<dbReference type="CDD" id="cd16926">
    <property type="entry name" value="HATPase_MutL-MLH-PMS-like"/>
    <property type="match status" value="1"/>
</dbReference>
<dbReference type="InterPro" id="IPR042120">
    <property type="entry name" value="MutL_C_dimsub"/>
</dbReference>
<dbReference type="Gene3D" id="3.30.1370.100">
    <property type="entry name" value="MutL, C-terminal domain, regulatory subdomain"/>
    <property type="match status" value="1"/>
</dbReference>
<sequence length="595" mass="67378">MGRKIHILSEEVVNQIAAGEVVERPASILKELLENAIDAGATQIDVETRSGGISWIKVKDDGCGMSKEDALLCLERHATSKLFSMDDFSRLSTYGFRGEAIPAIASVTKLILATQERDCPTGVIIEVHGGTIIRVEETAGLVGTSVSTSSLFYNLPPRLKFLKSPRTELLHLQRQLIFAALSHPEIGFRYNHSPGGKGGWEKGEGIWQRIISVLGEEWEKELCWIEREDEGFRIYGVVSKPGVGRPSKEDMFFFVNKRPVESKSFYLGVLDAYRNSLMKGLYPLCVLFVEVHPGEIDVNVHPTKKEVRFKREYAFRDFVHKAILGELSTYKPFSSALMEEKGYDRMLPDSSKAETQKSSCMSVEAQMEELFDKQPVFHAKALEDNEQKEKISPYKIVGLFSSLYIAIETAEGIMLIDQHAAHERVLFEKLLLQFESMQKHSQKLITPLLISLSSTESAILSHSLPFFEQLGFEVRPFGLSSFLLESIPSGVKRMDYEQFFREVLAELVETDRQKKTARFYWQRDIALAVCRQAIKSGDPLTREEQEELVKNLFACKLPNTCPHGRPTWIRISFQEIEKRFGRSGPLGCTMKGKLF</sequence>
<dbReference type="InterPro" id="IPR014721">
    <property type="entry name" value="Ribsml_uS5_D2-typ_fold_subgr"/>
</dbReference>
<evidence type="ECO:0000256" key="2">
    <source>
        <dbReference type="ARBA" id="ARBA00021975"/>
    </source>
</evidence>
<dbReference type="Pfam" id="PF13589">
    <property type="entry name" value="HATPase_c_3"/>
    <property type="match status" value="1"/>
</dbReference>
<evidence type="ECO:0000259" key="6">
    <source>
        <dbReference type="SMART" id="SM00853"/>
    </source>
</evidence>
<reference evidence="8 9" key="1">
    <citation type="submission" date="2020-12" db="EMBL/GenBank/DDBJ databases">
        <authorList>
            <person name="Awala S.I."/>
            <person name="Gwak J.-H."/>
            <person name="Kim S.-J."/>
            <person name="Rhee S.-K."/>
        </authorList>
    </citation>
    <scope>NUCLEOTIDE SEQUENCE [LARGE SCALE GENOMIC DNA]</scope>
    <source>
        <strain evidence="8 9">IT5</strain>
    </source>
</reference>
<dbReference type="PANTHER" id="PTHR10073">
    <property type="entry name" value="DNA MISMATCH REPAIR PROTEIN MLH, PMS, MUTL"/>
    <property type="match status" value="1"/>
</dbReference>
<dbReference type="InterPro" id="IPR037198">
    <property type="entry name" value="MutL_C_sf"/>
</dbReference>
<dbReference type="SUPFAM" id="SSF55874">
    <property type="entry name" value="ATPase domain of HSP90 chaperone/DNA topoisomerase II/histidine kinase"/>
    <property type="match status" value="1"/>
</dbReference>
<dbReference type="Gene3D" id="3.30.1540.20">
    <property type="entry name" value="MutL, C-terminal domain, dimerisation subdomain"/>
    <property type="match status" value="1"/>
</dbReference>
<comment type="similarity">
    <text evidence="1 5">Belongs to the DNA mismatch repair MutL/HexB family.</text>
</comment>
<dbReference type="GO" id="GO:0004519">
    <property type="term" value="F:endonuclease activity"/>
    <property type="evidence" value="ECO:0007669"/>
    <property type="project" value="UniProtKB-KW"/>
</dbReference>
<name>A0ABX7PSP0_9BACT</name>
<keyword evidence="8" id="KW-0540">Nuclease</keyword>
<evidence type="ECO:0000259" key="7">
    <source>
        <dbReference type="SMART" id="SM01340"/>
    </source>
</evidence>
<evidence type="ECO:0000256" key="3">
    <source>
        <dbReference type="ARBA" id="ARBA00022763"/>
    </source>
</evidence>
<dbReference type="InterPro" id="IPR002099">
    <property type="entry name" value="MutL/Mlh/PMS"/>
</dbReference>
<dbReference type="HAMAP" id="MF_00149">
    <property type="entry name" value="DNA_mis_repair"/>
    <property type="match status" value="1"/>
</dbReference>
<keyword evidence="8" id="KW-0255">Endonuclease</keyword>
<accession>A0ABX7PSP0</accession>
<evidence type="ECO:0000256" key="4">
    <source>
        <dbReference type="ARBA" id="ARBA00023204"/>
    </source>
</evidence>
<proteinExistence type="inferred from homology"/>
<keyword evidence="8" id="KW-0378">Hydrolase</keyword>
<dbReference type="InterPro" id="IPR020568">
    <property type="entry name" value="Ribosomal_Su5_D2-typ_SF"/>
</dbReference>
<dbReference type="EMBL" id="CP065956">
    <property type="protein sequence ID" value="QSR85995.1"/>
    <property type="molecule type" value="Genomic_DNA"/>
</dbReference>
<dbReference type="RefSeq" id="WP_206843812.1">
    <property type="nucleotide sequence ID" value="NZ_CP065956.1"/>
</dbReference>